<organism evidence="3 4">
    <name type="scientific">Veronia pacifica</name>
    <dbReference type="NCBI Taxonomy" id="1080227"/>
    <lineage>
        <taxon>Bacteria</taxon>
        <taxon>Pseudomonadati</taxon>
        <taxon>Pseudomonadota</taxon>
        <taxon>Gammaproteobacteria</taxon>
        <taxon>Vibrionales</taxon>
        <taxon>Vibrionaceae</taxon>
        <taxon>Veronia</taxon>
    </lineage>
</organism>
<dbReference type="SMART" id="SM00327">
    <property type="entry name" value="VWA"/>
    <property type="match status" value="1"/>
</dbReference>
<feature type="transmembrane region" description="Helical" evidence="1">
    <location>
        <begin position="48"/>
        <end position="67"/>
    </location>
</feature>
<comment type="caution">
    <text evidence="3">The sequence shown here is derived from an EMBL/GenBank/DDBJ whole genome shotgun (WGS) entry which is preliminary data.</text>
</comment>
<keyword evidence="1" id="KW-0472">Membrane</keyword>
<dbReference type="PROSITE" id="PS50234">
    <property type="entry name" value="VWFA"/>
    <property type="match status" value="1"/>
</dbReference>
<dbReference type="PANTHER" id="PTHR22550:SF18">
    <property type="entry name" value="VWFA DOMAIN-CONTAINING PROTEIN"/>
    <property type="match status" value="1"/>
</dbReference>
<gene>
    <name evidence="3" type="ORF">A8L45_05700</name>
</gene>
<dbReference type="InterPro" id="IPR036465">
    <property type="entry name" value="vWFA_dom_sf"/>
</dbReference>
<dbReference type="RefSeq" id="WP_068900131.1">
    <property type="nucleotide sequence ID" value="NZ_JBHUIF010000015.1"/>
</dbReference>
<name>A0A1C3EMM0_9GAMM</name>
<dbReference type="Pfam" id="PF00092">
    <property type="entry name" value="VWA"/>
    <property type="match status" value="1"/>
</dbReference>
<evidence type="ECO:0000259" key="2">
    <source>
        <dbReference type="PROSITE" id="PS50234"/>
    </source>
</evidence>
<sequence>MIELVWPFSLLLIPLPWLLYKVLPAVSPPPRVRMPRLPNEFGKEARDSYINYVVMAIIWLLLVTAISRPVWVGDPVRLDIDHRDILIAVDLSRSMETEDMKDADDKVINRLSAVKTVLKDFISRRQGDRLGLVIFADHAYLQTPLTFDLNTVIQQLDRAVLGLIGDRTAIGEALGIATKTFIDNNANQRVVILLSDGANTSGVLNPIEAAGHAERNNVTVYTVGVGAEDDGKETSFRQSSNNPALSLDERTLTDVAKKTGGQYFRARDPEELETIYQLIEKLEPVSEATQSWRPRDELFRYPLGIAVAISVAVLIFARESRG</sequence>
<keyword evidence="1" id="KW-1133">Transmembrane helix</keyword>
<evidence type="ECO:0000313" key="4">
    <source>
        <dbReference type="Proteomes" id="UP000094936"/>
    </source>
</evidence>
<proteinExistence type="predicted"/>
<dbReference type="InterPro" id="IPR002035">
    <property type="entry name" value="VWF_A"/>
</dbReference>
<protein>
    <submittedName>
        <fullName evidence="3">IMP dehydrogenase</fullName>
    </submittedName>
</protein>
<dbReference type="SUPFAM" id="SSF53300">
    <property type="entry name" value="vWA-like"/>
    <property type="match status" value="1"/>
</dbReference>
<dbReference type="EMBL" id="LYBM01000007">
    <property type="protein sequence ID" value="ODA34465.1"/>
    <property type="molecule type" value="Genomic_DNA"/>
</dbReference>
<feature type="transmembrane region" description="Helical" evidence="1">
    <location>
        <begin position="298"/>
        <end position="317"/>
    </location>
</feature>
<dbReference type="AlphaFoldDB" id="A0A1C3EMM0"/>
<keyword evidence="4" id="KW-1185">Reference proteome</keyword>
<feature type="domain" description="VWFA" evidence="2">
    <location>
        <begin position="84"/>
        <end position="282"/>
    </location>
</feature>
<dbReference type="Gene3D" id="3.40.50.410">
    <property type="entry name" value="von Willebrand factor, type A domain"/>
    <property type="match status" value="1"/>
</dbReference>
<evidence type="ECO:0000256" key="1">
    <source>
        <dbReference type="SAM" id="Phobius"/>
    </source>
</evidence>
<evidence type="ECO:0000313" key="3">
    <source>
        <dbReference type="EMBL" id="ODA34465.1"/>
    </source>
</evidence>
<dbReference type="PANTHER" id="PTHR22550">
    <property type="entry name" value="SPORE GERMINATION PROTEIN"/>
    <property type="match status" value="1"/>
</dbReference>
<dbReference type="STRING" id="1080227.A8L45_05700"/>
<accession>A0A1C3EMM0</accession>
<keyword evidence="1" id="KW-0812">Transmembrane</keyword>
<dbReference type="OrthoDB" id="6206554at2"/>
<dbReference type="Proteomes" id="UP000094936">
    <property type="component" value="Unassembled WGS sequence"/>
</dbReference>
<reference evidence="3 4" key="1">
    <citation type="submission" date="2016-05" db="EMBL/GenBank/DDBJ databases">
        <title>Genomic Taxonomy of the Vibrionaceae.</title>
        <authorList>
            <person name="Gomez-Gil B."/>
            <person name="Enciso-Ibarra J."/>
        </authorList>
    </citation>
    <scope>NUCLEOTIDE SEQUENCE [LARGE SCALE GENOMIC DNA]</scope>
    <source>
        <strain evidence="3 4">CAIM 1920</strain>
    </source>
</reference>
<dbReference type="InterPro" id="IPR050768">
    <property type="entry name" value="UPF0353/GerABKA_families"/>
</dbReference>